<dbReference type="PROSITE" id="PS51257">
    <property type="entry name" value="PROKAR_LIPOPROTEIN"/>
    <property type="match status" value="1"/>
</dbReference>
<sequence>MRKIAILAAVSFLIVSCGASTPYDSFRKENKKDIAFSLSASNFLVKMFVDDEDFREINKVVSGIHKYRVLISEEESSQYLENEFDDFVQRKGYESLMYVNSDGSKVGLFYYQKRNKIKEVLLKVKDDEDFVVLSAEGNIKIKDLDRLVNNAVAEIK</sequence>
<evidence type="ECO:0000313" key="2">
    <source>
        <dbReference type="EMBL" id="MDG3584510.1"/>
    </source>
</evidence>
<dbReference type="Proteomes" id="UP001153642">
    <property type="component" value="Unassembled WGS sequence"/>
</dbReference>
<proteinExistence type="predicted"/>
<reference evidence="2" key="1">
    <citation type="submission" date="2022-11" db="EMBL/GenBank/DDBJ databases">
        <title>High-quality draft genome sequence of Galbibacter sp. strain CMA-7.</title>
        <authorList>
            <person name="Wei L."/>
            <person name="Dong C."/>
            <person name="Shao Z."/>
        </authorList>
    </citation>
    <scope>NUCLEOTIDE SEQUENCE</scope>
    <source>
        <strain evidence="2">CMA-7</strain>
    </source>
</reference>
<dbReference type="Pfam" id="PF14060">
    <property type="entry name" value="DUF4252"/>
    <property type="match status" value="1"/>
</dbReference>
<protein>
    <submittedName>
        <fullName evidence="2">DUF4252 domain-containing protein</fullName>
    </submittedName>
</protein>
<dbReference type="EMBL" id="JAPMUA010000001">
    <property type="protein sequence ID" value="MDG3584510.1"/>
    <property type="molecule type" value="Genomic_DNA"/>
</dbReference>
<keyword evidence="3" id="KW-1185">Reference proteome</keyword>
<dbReference type="RefSeq" id="WP_277898271.1">
    <property type="nucleotide sequence ID" value="NZ_JAPMUA010000001.1"/>
</dbReference>
<comment type="caution">
    <text evidence="2">The sequence shown here is derived from an EMBL/GenBank/DDBJ whole genome shotgun (WGS) entry which is preliminary data.</text>
</comment>
<organism evidence="2 3">
    <name type="scientific">Galbibacter pacificus</name>
    <dbReference type="NCBI Taxonomy" id="2996052"/>
    <lineage>
        <taxon>Bacteria</taxon>
        <taxon>Pseudomonadati</taxon>
        <taxon>Bacteroidota</taxon>
        <taxon>Flavobacteriia</taxon>
        <taxon>Flavobacteriales</taxon>
        <taxon>Flavobacteriaceae</taxon>
        <taxon>Galbibacter</taxon>
    </lineage>
</organism>
<evidence type="ECO:0000313" key="3">
    <source>
        <dbReference type="Proteomes" id="UP001153642"/>
    </source>
</evidence>
<dbReference type="InterPro" id="IPR025348">
    <property type="entry name" value="DUF4252"/>
</dbReference>
<feature type="chain" id="PRO_5045486435" evidence="1">
    <location>
        <begin position="20"/>
        <end position="156"/>
    </location>
</feature>
<name>A0ABT6FMN8_9FLAO</name>
<feature type="signal peptide" evidence="1">
    <location>
        <begin position="1"/>
        <end position="19"/>
    </location>
</feature>
<gene>
    <name evidence="2" type="ORF">OSR52_01425</name>
</gene>
<evidence type="ECO:0000256" key="1">
    <source>
        <dbReference type="SAM" id="SignalP"/>
    </source>
</evidence>
<accession>A0ABT6FMN8</accession>
<keyword evidence="1" id="KW-0732">Signal</keyword>